<dbReference type="EMBL" id="JANPWE010000001">
    <property type="protein sequence ID" value="MCR6544626.1"/>
    <property type="molecule type" value="Genomic_DNA"/>
</dbReference>
<evidence type="ECO:0000313" key="1">
    <source>
        <dbReference type="EMBL" id="MCR6544626.1"/>
    </source>
</evidence>
<keyword evidence="2" id="KW-1185">Reference proteome</keyword>
<name>A0ABT1Y185_9FIRM</name>
<organism evidence="1 2">
    <name type="scientific">Dehalobacterium formicoaceticum</name>
    <dbReference type="NCBI Taxonomy" id="51515"/>
    <lineage>
        <taxon>Bacteria</taxon>
        <taxon>Bacillati</taxon>
        <taxon>Bacillota</taxon>
        <taxon>Clostridia</taxon>
        <taxon>Eubacteriales</taxon>
        <taxon>Peptococcaceae</taxon>
        <taxon>Dehalobacterium</taxon>
    </lineage>
</organism>
<gene>
    <name evidence="1" type="ORF">NVS47_03705</name>
</gene>
<proteinExistence type="predicted"/>
<reference evidence="1 2" key="1">
    <citation type="submission" date="2022-08" db="EMBL/GenBank/DDBJ databases">
        <title>Proteogenomics of the novel Dehalobacterium formicoaceticum strain EZ94 highlights a key role of methyltransferases during anaerobic dichloromethane degradation.</title>
        <authorList>
            <person name="Wasmund K."/>
        </authorList>
    </citation>
    <scope>NUCLEOTIDE SEQUENCE [LARGE SCALE GENOMIC DNA]</scope>
    <source>
        <strain evidence="1 2">EZ94</strain>
    </source>
</reference>
<evidence type="ECO:0000313" key="2">
    <source>
        <dbReference type="Proteomes" id="UP001524944"/>
    </source>
</evidence>
<protein>
    <submittedName>
        <fullName evidence="1">Uncharacterized protein</fullName>
    </submittedName>
</protein>
<accession>A0ABT1Y185</accession>
<dbReference type="Proteomes" id="UP001524944">
    <property type="component" value="Unassembled WGS sequence"/>
</dbReference>
<comment type="caution">
    <text evidence="1">The sequence shown here is derived from an EMBL/GenBank/DDBJ whole genome shotgun (WGS) entry which is preliminary data.</text>
</comment>
<sequence length="45" mass="5357">MWIENSHLKLKVDGFKMLETTDKALVKLMECMEEMKQNARIKTIM</sequence>